<gene>
    <name evidence="2" type="ORF">B0T24DRAFT_138482</name>
</gene>
<comment type="caution">
    <text evidence="2">The sequence shown here is derived from an EMBL/GenBank/DDBJ whole genome shotgun (WGS) entry which is preliminary data.</text>
</comment>
<dbReference type="Proteomes" id="UP001287356">
    <property type="component" value="Unassembled WGS sequence"/>
</dbReference>
<accession>A0AAE0NCK4</accession>
<reference evidence="2" key="2">
    <citation type="submission" date="2023-06" db="EMBL/GenBank/DDBJ databases">
        <authorList>
            <consortium name="Lawrence Berkeley National Laboratory"/>
            <person name="Haridas S."/>
            <person name="Hensen N."/>
            <person name="Bonometti L."/>
            <person name="Westerberg I."/>
            <person name="Brannstrom I.O."/>
            <person name="Guillou S."/>
            <person name="Cros-Aarteil S."/>
            <person name="Calhoun S."/>
            <person name="Kuo A."/>
            <person name="Mondo S."/>
            <person name="Pangilinan J."/>
            <person name="Riley R."/>
            <person name="Labutti K."/>
            <person name="Andreopoulos B."/>
            <person name="Lipzen A."/>
            <person name="Chen C."/>
            <person name="Yanf M."/>
            <person name="Daum C."/>
            <person name="Ng V."/>
            <person name="Clum A."/>
            <person name="Steindorff A."/>
            <person name="Ohm R."/>
            <person name="Martin F."/>
            <person name="Silar P."/>
            <person name="Natvig D."/>
            <person name="Lalanne C."/>
            <person name="Gautier V."/>
            <person name="Ament-Velasquez S.L."/>
            <person name="Kruys A."/>
            <person name="Hutchinson M.I."/>
            <person name="Powell A.J."/>
            <person name="Barry K."/>
            <person name="Miller A.N."/>
            <person name="Grigoriev I.V."/>
            <person name="Debuchy R."/>
            <person name="Gladieux P."/>
            <person name="Thoren M.H."/>
            <person name="Johannesson H."/>
        </authorList>
    </citation>
    <scope>NUCLEOTIDE SEQUENCE</scope>
    <source>
        <strain evidence="2">CBS 958.72</strain>
    </source>
</reference>
<sequence length="153" mass="16955">MSRWDDGLAWQKPVLRLGGSRCVAMTSCLTCSMSQSPASRHQVVSTKFVEYKTSKISPKATASFFEPITKKISSFPATSSLTAHYKHTNLRHKKTLQHQPKTTYYSSSSRSSRWPTTTPPSATWSCTSWPSSSRRWPSSSAPAATRIFSSTSA</sequence>
<feature type="compositionally biased region" description="Low complexity" evidence="1">
    <location>
        <begin position="106"/>
        <end position="145"/>
    </location>
</feature>
<reference evidence="2" key="1">
    <citation type="journal article" date="2023" name="Mol. Phylogenet. Evol.">
        <title>Genome-scale phylogeny and comparative genomics of the fungal order Sordariales.</title>
        <authorList>
            <person name="Hensen N."/>
            <person name="Bonometti L."/>
            <person name="Westerberg I."/>
            <person name="Brannstrom I.O."/>
            <person name="Guillou S."/>
            <person name="Cros-Aarteil S."/>
            <person name="Calhoun S."/>
            <person name="Haridas S."/>
            <person name="Kuo A."/>
            <person name="Mondo S."/>
            <person name="Pangilinan J."/>
            <person name="Riley R."/>
            <person name="LaButti K."/>
            <person name="Andreopoulos B."/>
            <person name="Lipzen A."/>
            <person name="Chen C."/>
            <person name="Yan M."/>
            <person name="Daum C."/>
            <person name="Ng V."/>
            <person name="Clum A."/>
            <person name="Steindorff A."/>
            <person name="Ohm R.A."/>
            <person name="Martin F."/>
            <person name="Silar P."/>
            <person name="Natvig D.O."/>
            <person name="Lalanne C."/>
            <person name="Gautier V."/>
            <person name="Ament-Velasquez S.L."/>
            <person name="Kruys A."/>
            <person name="Hutchinson M.I."/>
            <person name="Powell A.J."/>
            <person name="Barry K."/>
            <person name="Miller A.N."/>
            <person name="Grigoriev I.V."/>
            <person name="Debuchy R."/>
            <person name="Gladieux P."/>
            <person name="Hiltunen Thoren M."/>
            <person name="Johannesson H."/>
        </authorList>
    </citation>
    <scope>NUCLEOTIDE SEQUENCE</scope>
    <source>
        <strain evidence="2">CBS 958.72</strain>
    </source>
</reference>
<proteinExistence type="predicted"/>
<evidence type="ECO:0000313" key="3">
    <source>
        <dbReference type="Proteomes" id="UP001287356"/>
    </source>
</evidence>
<name>A0AAE0NCK4_9PEZI</name>
<keyword evidence="3" id="KW-1185">Reference proteome</keyword>
<dbReference type="EMBL" id="JAULSN010000002">
    <property type="protein sequence ID" value="KAK3378731.1"/>
    <property type="molecule type" value="Genomic_DNA"/>
</dbReference>
<evidence type="ECO:0000313" key="2">
    <source>
        <dbReference type="EMBL" id="KAK3378731.1"/>
    </source>
</evidence>
<evidence type="ECO:0000256" key="1">
    <source>
        <dbReference type="SAM" id="MobiDB-lite"/>
    </source>
</evidence>
<protein>
    <submittedName>
        <fullName evidence="2">Uncharacterized protein</fullName>
    </submittedName>
</protein>
<dbReference type="AlphaFoldDB" id="A0AAE0NCK4"/>
<feature type="region of interest" description="Disordered" evidence="1">
    <location>
        <begin position="89"/>
        <end position="153"/>
    </location>
</feature>
<organism evidence="2 3">
    <name type="scientific">Lasiosphaeria ovina</name>
    <dbReference type="NCBI Taxonomy" id="92902"/>
    <lineage>
        <taxon>Eukaryota</taxon>
        <taxon>Fungi</taxon>
        <taxon>Dikarya</taxon>
        <taxon>Ascomycota</taxon>
        <taxon>Pezizomycotina</taxon>
        <taxon>Sordariomycetes</taxon>
        <taxon>Sordariomycetidae</taxon>
        <taxon>Sordariales</taxon>
        <taxon>Lasiosphaeriaceae</taxon>
        <taxon>Lasiosphaeria</taxon>
    </lineage>
</organism>